<dbReference type="RefSeq" id="XP_009164173.1">
    <property type="nucleotide sequence ID" value="XM_009165909.1"/>
</dbReference>
<gene>
    <name evidence="1" type="ORF">T265_01799</name>
</gene>
<dbReference type="GeneID" id="20315987"/>
<dbReference type="KEGG" id="ovi:T265_01799"/>
<protein>
    <recommendedName>
        <fullName evidence="3">C2 domain-containing protein</fullName>
    </recommendedName>
</protein>
<evidence type="ECO:0008006" key="3">
    <source>
        <dbReference type="Google" id="ProtNLM"/>
    </source>
</evidence>
<name>A0A074ZX25_OPIVI</name>
<accession>A0A074ZX25</accession>
<dbReference type="Proteomes" id="UP000054324">
    <property type="component" value="Unassembled WGS sequence"/>
</dbReference>
<sequence length="105" mass="11977">MQSKVRLVGSNRRPLPPNDVQLLVTGAEARVLAQVVTKGGSSKPRFAQNISWDFREAIVPPLPFDLDVNVCEHFQSRERRYFAKLRVVLRGRYTKHSFHSFGGLQ</sequence>
<dbReference type="EMBL" id="KL596638">
    <property type="protein sequence ID" value="KER32018.1"/>
    <property type="molecule type" value="Genomic_DNA"/>
</dbReference>
<evidence type="ECO:0000313" key="2">
    <source>
        <dbReference type="Proteomes" id="UP000054324"/>
    </source>
</evidence>
<dbReference type="CTD" id="20315987"/>
<proteinExistence type="predicted"/>
<reference evidence="1 2" key="1">
    <citation type="submission" date="2013-11" db="EMBL/GenBank/DDBJ databases">
        <title>Opisthorchis viverrini - life in the bile duct.</title>
        <authorList>
            <person name="Young N.D."/>
            <person name="Nagarajan N."/>
            <person name="Lin S.J."/>
            <person name="Korhonen P.K."/>
            <person name="Jex A.R."/>
            <person name="Hall R.S."/>
            <person name="Safavi-Hemami H."/>
            <person name="Kaewkong W."/>
            <person name="Bertrand D."/>
            <person name="Gao S."/>
            <person name="Seet Q."/>
            <person name="Wongkham S."/>
            <person name="Teh B.T."/>
            <person name="Wongkham C."/>
            <person name="Intapan P.M."/>
            <person name="Maleewong W."/>
            <person name="Yang X."/>
            <person name="Hu M."/>
            <person name="Wang Z."/>
            <person name="Hofmann A."/>
            <person name="Sternberg P.W."/>
            <person name="Tan P."/>
            <person name="Wang J."/>
            <person name="Gasser R.B."/>
        </authorList>
    </citation>
    <scope>NUCLEOTIDE SEQUENCE [LARGE SCALE GENOMIC DNA]</scope>
</reference>
<dbReference type="AlphaFoldDB" id="A0A074ZX25"/>
<organism evidence="1 2">
    <name type="scientific">Opisthorchis viverrini</name>
    <name type="common">Southeast Asian liver fluke</name>
    <dbReference type="NCBI Taxonomy" id="6198"/>
    <lineage>
        <taxon>Eukaryota</taxon>
        <taxon>Metazoa</taxon>
        <taxon>Spiralia</taxon>
        <taxon>Lophotrochozoa</taxon>
        <taxon>Platyhelminthes</taxon>
        <taxon>Trematoda</taxon>
        <taxon>Digenea</taxon>
        <taxon>Opisthorchiida</taxon>
        <taxon>Opisthorchiata</taxon>
        <taxon>Opisthorchiidae</taxon>
        <taxon>Opisthorchis</taxon>
    </lineage>
</organism>
<keyword evidence="2" id="KW-1185">Reference proteome</keyword>
<evidence type="ECO:0000313" key="1">
    <source>
        <dbReference type="EMBL" id="KER32018.1"/>
    </source>
</evidence>